<evidence type="ECO:0000256" key="1">
    <source>
        <dbReference type="SAM" id="Phobius"/>
    </source>
</evidence>
<feature type="transmembrane region" description="Helical" evidence="1">
    <location>
        <begin position="12"/>
        <end position="39"/>
    </location>
</feature>
<dbReference type="EMBL" id="SNRW01004740">
    <property type="protein sequence ID" value="KAA6386586.1"/>
    <property type="molecule type" value="Genomic_DNA"/>
</dbReference>
<dbReference type="Proteomes" id="UP000324800">
    <property type="component" value="Unassembled WGS sequence"/>
</dbReference>
<evidence type="ECO:0000313" key="2">
    <source>
        <dbReference type="EMBL" id="KAA6386586.1"/>
    </source>
</evidence>
<proteinExistence type="predicted"/>
<evidence type="ECO:0000313" key="3">
    <source>
        <dbReference type="Proteomes" id="UP000324800"/>
    </source>
</evidence>
<protein>
    <submittedName>
        <fullName evidence="2">Uncharacterized protein</fullName>
    </submittedName>
</protein>
<sequence length="280" mass="30948">MTGIGNPLSIILVIAAALSSVILSLYGSSAALIISFASYGHLSSDAGLPQVLSNQRIFPQLLLDSWYFNHLLIHFKWQIVVSLAFLMVKVTFPPPNLQISVSKTNYALVIEWTCSAAHEISDILLVVTAINRANIIIQGSSSSILSINSTLRRIYVQEGHQCFMILYLVFLQRVVIAVLAFRIAAGVSMHDLNQAIKLIMNIYASLDAPAPLIASLNKFSPYSPLSYRLLCSLVSFLVEVPVFFYLRLYHSSEFDLLVLDLANLLSFAEEEATNIVLPTQ</sequence>
<dbReference type="AlphaFoldDB" id="A0A5J4VWN4"/>
<feature type="non-terminal residue" evidence="2">
    <location>
        <position position="280"/>
    </location>
</feature>
<reference evidence="2 3" key="1">
    <citation type="submission" date="2019-03" db="EMBL/GenBank/DDBJ databases">
        <title>Single cell metagenomics reveals metabolic interactions within the superorganism composed of flagellate Streblomastix strix and complex community of Bacteroidetes bacteria on its surface.</title>
        <authorList>
            <person name="Treitli S.C."/>
            <person name="Kolisko M."/>
            <person name="Husnik F."/>
            <person name="Keeling P."/>
            <person name="Hampl V."/>
        </authorList>
    </citation>
    <scope>NUCLEOTIDE SEQUENCE [LARGE SCALE GENOMIC DNA]</scope>
    <source>
        <strain evidence="2">ST1C</strain>
    </source>
</reference>
<organism evidence="2 3">
    <name type="scientific">Streblomastix strix</name>
    <dbReference type="NCBI Taxonomy" id="222440"/>
    <lineage>
        <taxon>Eukaryota</taxon>
        <taxon>Metamonada</taxon>
        <taxon>Preaxostyla</taxon>
        <taxon>Oxymonadida</taxon>
        <taxon>Streblomastigidae</taxon>
        <taxon>Streblomastix</taxon>
    </lineage>
</organism>
<accession>A0A5J4VWN4</accession>
<feature type="transmembrane region" description="Helical" evidence="1">
    <location>
        <begin position="225"/>
        <end position="246"/>
    </location>
</feature>
<keyword evidence="1" id="KW-0812">Transmembrane</keyword>
<comment type="caution">
    <text evidence="2">The sequence shown here is derived from an EMBL/GenBank/DDBJ whole genome shotgun (WGS) entry which is preliminary data.</text>
</comment>
<gene>
    <name evidence="2" type="ORF">EZS28_017886</name>
</gene>
<keyword evidence="1" id="KW-1133">Transmembrane helix</keyword>
<feature type="transmembrane region" description="Helical" evidence="1">
    <location>
        <begin position="66"/>
        <end position="88"/>
    </location>
</feature>
<keyword evidence="1" id="KW-0472">Membrane</keyword>
<name>A0A5J4VWN4_9EUKA</name>
<feature type="transmembrane region" description="Helical" evidence="1">
    <location>
        <begin position="162"/>
        <end position="184"/>
    </location>
</feature>